<evidence type="ECO:0000313" key="3">
    <source>
        <dbReference type="Proteomes" id="UP000521943"/>
    </source>
</evidence>
<comment type="caution">
    <text evidence="2">The sequence shown here is derived from an EMBL/GenBank/DDBJ whole genome shotgun (WGS) entry which is preliminary data.</text>
</comment>
<gene>
    <name evidence="2" type="ORF">DFP72DRAFT_1073850</name>
</gene>
<evidence type="ECO:0000313" key="2">
    <source>
        <dbReference type="EMBL" id="KAF6748748.1"/>
    </source>
</evidence>
<feature type="compositionally biased region" description="Basic and acidic residues" evidence="1">
    <location>
        <begin position="248"/>
        <end position="260"/>
    </location>
</feature>
<name>A0A8H6HMZ3_9AGAR</name>
<keyword evidence="3" id="KW-1185">Reference proteome</keyword>
<feature type="region of interest" description="Disordered" evidence="1">
    <location>
        <begin position="70"/>
        <end position="106"/>
    </location>
</feature>
<feature type="region of interest" description="Disordered" evidence="1">
    <location>
        <begin position="129"/>
        <end position="285"/>
    </location>
</feature>
<reference evidence="2 3" key="1">
    <citation type="submission" date="2020-07" db="EMBL/GenBank/DDBJ databases">
        <title>Comparative genomics of pyrophilous fungi reveals a link between fire events and developmental genes.</title>
        <authorList>
            <consortium name="DOE Joint Genome Institute"/>
            <person name="Steindorff A.S."/>
            <person name="Carver A."/>
            <person name="Calhoun S."/>
            <person name="Stillman K."/>
            <person name="Liu H."/>
            <person name="Lipzen A."/>
            <person name="Pangilinan J."/>
            <person name="Labutti K."/>
            <person name="Bruns T.D."/>
            <person name="Grigoriev I.V."/>
        </authorList>
    </citation>
    <scope>NUCLEOTIDE SEQUENCE [LARGE SCALE GENOMIC DNA]</scope>
    <source>
        <strain evidence="2 3">CBS 144469</strain>
    </source>
</reference>
<evidence type="ECO:0000256" key="1">
    <source>
        <dbReference type="SAM" id="MobiDB-lite"/>
    </source>
</evidence>
<protein>
    <submittedName>
        <fullName evidence="2">Uncharacterized protein</fullName>
    </submittedName>
</protein>
<sequence>MSSACPRTVHVHLFPFQDQPLSDDALWGNFQKDIPDDALSQPIFADLSASQLLEQMLAGTLSPELEEDLFGEENEPSFGESSSQFKDGSQNASPASGTDVISEEESGLVPTFQGDLTDALNLSNSLLTPENHETVQHVPGAPRRNSNSTRKKVHDPSPLSHSEKSRDSGKVLVPSTSDIEDDGSPKQQLHKPESASVKPQKYTSKEFVTESDDERADLSAGKTEVPKNKLARTSKESDAKIPKKKKKERDTSKTLSEARQKASSSSKPAPRIDIEGIEELNPDSAPVPHASEKYYLGLAMVNVVLPFCGGKGVTIEPFQGQRRINPAHVNKFLAKATKEDSGLRVMELANAIVLALPRASFDPASVTKDSAAAKPISWLPGADGLSAIRYAGTHRTAALKKHHDKGAKAYTQATTALDRALKSNQLKKATMFQGILRELEARSHHFSWLARIYDLEGIKDDPERVSIEMHLSSNTAIETLPENEKDALDQILGFVADIEEDDTYLHAVQHAIKTHDVGHQNIQLLLRRGPSLIRYIGKLRKYSSFDPLVINPTSLSKFNLYAWGAMEPVLKGCLNELFYLSSTHQLPAEIPEGVTLDPGQTRIVIKSIKDALDSPPSPSEPVLDCLVTASEAAFSAFDFAGYTLGSKSETYCEHIADYHVHLLRSVVHLIKESQLKEPEIWKEDDIKAAECLPRKLRVMQGVDYVAKAGWAVKLPGVLPVLCPQLVAKLVEMWNAVPKSLYMISNWFVPGLRYIGTQLQSHNKKAQTNPPFSSYTAGISFALAHHLGCGIPLQDGIDWNRTPPSEMLALHPIPGAPRTGAIYVNRAFNTIVYLLFENLALLQGFEAILPFMPLPDAFSKKEKLSLPTAVENFITHHAHPLLECWVTTVKAMGMPMAQVTNRHHHQAPESVTEYIKVNNDADSYLAIIADLVAYCPQNVLIPSSGITNRTHYHLQYARQILLEYEHFNKTLLPALEQHPQVSWLFHRMLSLLQKVPGFDCLDLWPNIPHPDSQASGEIDRALLEKKAYEVELEQRSDQFNKAFSVFVRSISRADCLGIPVEMEVPVKGKGKAKATNKVETKTSYHLHPVLASELYRLHNKGFQTLFDITQIEVLESLESWPGVPKLSNYRQEYWDAKGIKVDLASEDALVAYYREEAVIKAKEKKRRQLAAEKKPGPSKRPVSDEGEEKGEAKRRRKE</sequence>
<dbReference type="OrthoDB" id="3053855at2759"/>
<dbReference type="AlphaFoldDB" id="A0A8H6HMZ3"/>
<dbReference type="Proteomes" id="UP000521943">
    <property type="component" value="Unassembled WGS sequence"/>
</dbReference>
<feature type="compositionally biased region" description="Polar residues" evidence="1">
    <location>
        <begin position="79"/>
        <end position="96"/>
    </location>
</feature>
<accession>A0A8H6HMZ3</accession>
<organism evidence="2 3">
    <name type="scientific">Ephemerocybe angulata</name>
    <dbReference type="NCBI Taxonomy" id="980116"/>
    <lineage>
        <taxon>Eukaryota</taxon>
        <taxon>Fungi</taxon>
        <taxon>Dikarya</taxon>
        <taxon>Basidiomycota</taxon>
        <taxon>Agaricomycotina</taxon>
        <taxon>Agaricomycetes</taxon>
        <taxon>Agaricomycetidae</taxon>
        <taxon>Agaricales</taxon>
        <taxon>Agaricineae</taxon>
        <taxon>Psathyrellaceae</taxon>
        <taxon>Ephemerocybe</taxon>
    </lineage>
</organism>
<feature type="region of interest" description="Disordered" evidence="1">
    <location>
        <begin position="1162"/>
        <end position="1197"/>
    </location>
</feature>
<proteinExistence type="predicted"/>
<dbReference type="EMBL" id="JACGCI010000068">
    <property type="protein sequence ID" value="KAF6748748.1"/>
    <property type="molecule type" value="Genomic_DNA"/>
</dbReference>